<dbReference type="VEuPathDB" id="FungiDB:RhiirA1_473338"/>
<organism evidence="2 3">
    <name type="scientific">Rhizophagus irregularis</name>
    <dbReference type="NCBI Taxonomy" id="588596"/>
    <lineage>
        <taxon>Eukaryota</taxon>
        <taxon>Fungi</taxon>
        <taxon>Fungi incertae sedis</taxon>
        <taxon>Mucoromycota</taxon>
        <taxon>Glomeromycotina</taxon>
        <taxon>Glomeromycetes</taxon>
        <taxon>Glomerales</taxon>
        <taxon>Glomeraceae</taxon>
        <taxon>Rhizophagus</taxon>
    </lineage>
</organism>
<evidence type="ECO:0000313" key="3">
    <source>
        <dbReference type="Proteomes" id="UP000233469"/>
    </source>
</evidence>
<evidence type="ECO:0000256" key="1">
    <source>
        <dbReference type="SAM" id="MobiDB-lite"/>
    </source>
</evidence>
<protein>
    <submittedName>
        <fullName evidence="2">Uncharacterized protein</fullName>
    </submittedName>
</protein>
<reference evidence="2 3" key="1">
    <citation type="submission" date="2016-04" db="EMBL/GenBank/DDBJ databases">
        <title>Genome analyses suggest a sexual origin of heterokaryosis in a supposedly ancient asexual fungus.</title>
        <authorList>
            <person name="Ropars J."/>
            <person name="Sedzielewska K."/>
            <person name="Noel J."/>
            <person name="Charron P."/>
            <person name="Farinelli L."/>
            <person name="Marton T."/>
            <person name="Kruger M."/>
            <person name="Pelin A."/>
            <person name="Brachmann A."/>
            <person name="Corradi N."/>
        </authorList>
    </citation>
    <scope>NUCLEOTIDE SEQUENCE [LARGE SCALE GENOMIC DNA]</scope>
    <source>
        <strain evidence="2 3">C2</strain>
    </source>
</reference>
<dbReference type="VEuPathDB" id="FungiDB:FUN_002864"/>
<feature type="compositionally biased region" description="Basic and acidic residues" evidence="1">
    <location>
        <begin position="82"/>
        <end position="95"/>
    </location>
</feature>
<sequence>MLGLCLPSLGWENMVYKDNVDEDLIRRFFKCCEVSTNTDGSEDNDLFDYDKLLDMLKDDDEVDINNSDGEENEYTEENDYENEWKIETDKGKNKENNGGNDSSGEDGNQNQELTSDEK</sequence>
<feature type="compositionally biased region" description="Polar residues" evidence="1">
    <location>
        <begin position="109"/>
        <end position="118"/>
    </location>
</feature>
<proteinExistence type="predicted"/>
<feature type="region of interest" description="Disordered" evidence="1">
    <location>
        <begin position="60"/>
        <end position="118"/>
    </location>
</feature>
<dbReference type="EMBL" id="LLXL01003106">
    <property type="protein sequence ID" value="PKK59310.1"/>
    <property type="molecule type" value="Genomic_DNA"/>
</dbReference>
<gene>
    <name evidence="2" type="ORF">RhiirC2_795005</name>
</gene>
<feature type="compositionally biased region" description="Low complexity" evidence="1">
    <location>
        <begin position="96"/>
        <end position="108"/>
    </location>
</feature>
<dbReference type="AlphaFoldDB" id="A0A2N1MCF3"/>
<feature type="compositionally biased region" description="Acidic residues" evidence="1">
    <location>
        <begin position="60"/>
        <end position="81"/>
    </location>
</feature>
<accession>A0A2N1MCF3</accession>
<comment type="caution">
    <text evidence="2">The sequence shown here is derived from an EMBL/GenBank/DDBJ whole genome shotgun (WGS) entry which is preliminary data.</text>
</comment>
<name>A0A2N1MCF3_9GLOM</name>
<reference evidence="2 3" key="2">
    <citation type="submission" date="2017-10" db="EMBL/GenBank/DDBJ databases">
        <title>Extensive intraspecific genome diversity in a model arbuscular mycorrhizal fungus.</title>
        <authorList>
            <person name="Chen E.C.H."/>
            <person name="Morin E."/>
            <person name="Baudet D."/>
            <person name="Noel J."/>
            <person name="Ndikumana S."/>
            <person name="Charron P."/>
            <person name="St-Onge C."/>
            <person name="Giorgi J."/>
            <person name="Grigoriev I.V."/>
            <person name="Roux C."/>
            <person name="Martin F.M."/>
            <person name="Corradi N."/>
        </authorList>
    </citation>
    <scope>NUCLEOTIDE SEQUENCE [LARGE SCALE GENOMIC DNA]</scope>
    <source>
        <strain evidence="2 3">C2</strain>
    </source>
</reference>
<evidence type="ECO:0000313" key="2">
    <source>
        <dbReference type="EMBL" id="PKK59310.1"/>
    </source>
</evidence>
<dbReference type="Proteomes" id="UP000233469">
    <property type="component" value="Unassembled WGS sequence"/>
</dbReference>